<dbReference type="GO" id="GO:0005789">
    <property type="term" value="C:endoplasmic reticulum membrane"/>
    <property type="evidence" value="ECO:0007669"/>
    <property type="project" value="UniProtKB-SubCell"/>
</dbReference>
<dbReference type="GO" id="GO:0004168">
    <property type="term" value="F:dolichol kinase activity"/>
    <property type="evidence" value="ECO:0007669"/>
    <property type="project" value="UniProtKB-EC"/>
</dbReference>
<evidence type="ECO:0000256" key="1">
    <source>
        <dbReference type="ARBA" id="ARBA00004477"/>
    </source>
</evidence>
<dbReference type="AlphaFoldDB" id="C1DY03"/>
<dbReference type="RefSeq" id="XP_002499601.1">
    <property type="nucleotide sequence ID" value="XM_002499555.1"/>
</dbReference>
<evidence type="ECO:0000256" key="10">
    <source>
        <dbReference type="SAM" id="Phobius"/>
    </source>
</evidence>
<keyword evidence="12" id="KW-1185">Reference proteome</keyword>
<feature type="transmembrane region" description="Helical" evidence="10">
    <location>
        <begin position="460"/>
        <end position="481"/>
    </location>
</feature>
<protein>
    <recommendedName>
        <fullName evidence="3">dolichol kinase</fullName>
        <ecNumber evidence="3">2.7.1.108</ecNumber>
    </recommendedName>
</protein>
<feature type="transmembrane region" description="Helical" evidence="10">
    <location>
        <begin position="346"/>
        <end position="365"/>
    </location>
</feature>
<comment type="subcellular location">
    <subcellularLocation>
        <location evidence="1">Endoplasmic reticulum membrane</location>
        <topology evidence="1">Multi-pass membrane protein</topology>
    </subcellularLocation>
</comment>
<dbReference type="eggNOG" id="KOG2468">
    <property type="taxonomic scope" value="Eukaryota"/>
</dbReference>
<feature type="transmembrane region" description="Helical" evidence="10">
    <location>
        <begin position="377"/>
        <end position="395"/>
    </location>
</feature>
<feature type="transmembrane region" description="Helical" evidence="10">
    <location>
        <begin position="89"/>
        <end position="107"/>
    </location>
</feature>
<evidence type="ECO:0000256" key="7">
    <source>
        <dbReference type="ARBA" id="ARBA00022824"/>
    </source>
</evidence>
<dbReference type="PANTHER" id="PTHR13205">
    <property type="entry name" value="TRANSMEMBRANE PROTEIN 15-RELATED"/>
    <property type="match status" value="1"/>
</dbReference>
<name>C1DY03_MICCC</name>
<dbReference type="OrthoDB" id="377083at2759"/>
<feature type="transmembrane region" description="Helical" evidence="10">
    <location>
        <begin position="36"/>
        <end position="54"/>
    </location>
</feature>
<feature type="transmembrane region" description="Helical" evidence="10">
    <location>
        <begin position="263"/>
        <end position="287"/>
    </location>
</feature>
<evidence type="ECO:0000256" key="2">
    <source>
        <dbReference type="ARBA" id="ARBA00010794"/>
    </source>
</evidence>
<organism evidence="11 12">
    <name type="scientific">Micromonas commoda (strain RCC299 / NOUM17 / CCMP2709)</name>
    <name type="common">Picoplanktonic green alga</name>
    <dbReference type="NCBI Taxonomy" id="296587"/>
    <lineage>
        <taxon>Eukaryota</taxon>
        <taxon>Viridiplantae</taxon>
        <taxon>Chlorophyta</taxon>
        <taxon>Mamiellophyceae</taxon>
        <taxon>Mamiellales</taxon>
        <taxon>Mamiellaceae</taxon>
        <taxon>Micromonas</taxon>
    </lineage>
</organism>
<keyword evidence="7" id="KW-0256">Endoplasmic reticulum</keyword>
<reference evidence="11 12" key="1">
    <citation type="journal article" date="2009" name="Science">
        <title>Green evolution and dynamic adaptations revealed by genomes of the marine picoeukaryotes Micromonas.</title>
        <authorList>
            <person name="Worden A.Z."/>
            <person name="Lee J.H."/>
            <person name="Mock T."/>
            <person name="Rouze P."/>
            <person name="Simmons M.P."/>
            <person name="Aerts A.L."/>
            <person name="Allen A.E."/>
            <person name="Cuvelier M.L."/>
            <person name="Derelle E."/>
            <person name="Everett M.V."/>
            <person name="Foulon E."/>
            <person name="Grimwood J."/>
            <person name="Gundlach H."/>
            <person name="Henrissat B."/>
            <person name="Napoli C."/>
            <person name="McDonald S.M."/>
            <person name="Parker M.S."/>
            <person name="Rombauts S."/>
            <person name="Salamov A."/>
            <person name="Von Dassow P."/>
            <person name="Badger J.H."/>
            <person name="Coutinho P.M."/>
            <person name="Demir E."/>
            <person name="Dubchak I."/>
            <person name="Gentemann C."/>
            <person name="Eikrem W."/>
            <person name="Gready J.E."/>
            <person name="John U."/>
            <person name="Lanier W."/>
            <person name="Lindquist E.A."/>
            <person name="Lucas S."/>
            <person name="Mayer K.F."/>
            <person name="Moreau H."/>
            <person name="Not F."/>
            <person name="Otillar R."/>
            <person name="Panaud O."/>
            <person name="Pangilinan J."/>
            <person name="Paulsen I."/>
            <person name="Piegu B."/>
            <person name="Poliakov A."/>
            <person name="Robbens S."/>
            <person name="Schmutz J."/>
            <person name="Toulza E."/>
            <person name="Wyss T."/>
            <person name="Zelensky A."/>
            <person name="Zhou K."/>
            <person name="Armbrust E.V."/>
            <person name="Bhattacharya D."/>
            <person name="Goodenough U.W."/>
            <person name="Van de Peer Y."/>
            <person name="Grigoriev I.V."/>
        </authorList>
    </citation>
    <scope>NUCLEOTIDE SEQUENCE [LARGE SCALE GENOMIC DNA]</scope>
    <source>
        <strain evidence="12">RCC299 / NOUM17</strain>
    </source>
</reference>
<feature type="transmembrane region" description="Helical" evidence="10">
    <location>
        <begin position="420"/>
        <end position="440"/>
    </location>
</feature>
<keyword evidence="4" id="KW-0808">Transferase</keyword>
<keyword evidence="5 10" id="KW-0812">Transmembrane</keyword>
<evidence type="ECO:0000256" key="4">
    <source>
        <dbReference type="ARBA" id="ARBA00022679"/>
    </source>
</evidence>
<evidence type="ECO:0000256" key="6">
    <source>
        <dbReference type="ARBA" id="ARBA00022777"/>
    </source>
</evidence>
<evidence type="ECO:0000256" key="8">
    <source>
        <dbReference type="ARBA" id="ARBA00022989"/>
    </source>
</evidence>
<feature type="transmembrane region" description="Helical" evidence="10">
    <location>
        <begin position="66"/>
        <end position="83"/>
    </location>
</feature>
<keyword evidence="6" id="KW-0418">Kinase</keyword>
<dbReference type="STRING" id="296587.C1DY03"/>
<sequence>MTLLPSDDRALVLRFAVQVAATTAVAAWSLHGEYDAEKHAMLLLLGAAIYSEYVGADRDPTETRQGITGGAPLGALALPWLFVSRVGGPNFHLFAFWVSVATNVALLPGLPRIVSGGAAVAAVSAGARELNYVNVGHEPYPTEWTIAATVAVHVLTAVSFARDAPGWFPNVFTRWEAALASTAVALCLGDVAMWTAHASAGRLPDLHLTEDKWAHVTSWMPLHVAFGRYDDAQLAMETFGLIACALTVAAPALAPEVRTRSSIALAAVFVAASTWGATVALRLGKAFRGYDGIAHWFVDYVTGAEDLANLAAYWALVFGFATFAIRRIATSSSVSGARVTALRKSYHLLAVAAFAPASLPGYAARRVMGHGLPHPEMLALAYAVALLVFAAAECARTSKAWAPGRWIDSFFARFVDGRDGGAVVISHTSLLVGVAAPLWLNHEKWSASADVDHSVGALAPLAGIVSLGLGDAAASVVGVYFGKTSLCAGSRKTVEGAVAGAVANVMGLLFAWRVVNHHRETPWGTLLMAGVGTAALEATTEQLDNAFLPLHMAALLQLVSRNADLEDVQYA</sequence>
<dbReference type="EMBL" id="CP001323">
    <property type="protein sequence ID" value="ACO60859.1"/>
    <property type="molecule type" value="Genomic_DNA"/>
</dbReference>
<evidence type="ECO:0000313" key="11">
    <source>
        <dbReference type="EMBL" id="ACO60859.1"/>
    </source>
</evidence>
<keyword evidence="9 10" id="KW-0472">Membrane</keyword>
<dbReference type="EC" id="2.7.1.108" evidence="3"/>
<dbReference type="InParanoid" id="C1DY03"/>
<dbReference type="InterPro" id="IPR032974">
    <property type="entry name" value="Polypren_kinase"/>
</dbReference>
<proteinExistence type="inferred from homology"/>
<feature type="transmembrane region" description="Helical" evidence="10">
    <location>
        <begin position="12"/>
        <end position="30"/>
    </location>
</feature>
<keyword evidence="8 10" id="KW-1133">Transmembrane helix</keyword>
<evidence type="ECO:0000256" key="9">
    <source>
        <dbReference type="ARBA" id="ARBA00023136"/>
    </source>
</evidence>
<feature type="transmembrane region" description="Helical" evidence="10">
    <location>
        <begin position="307"/>
        <end position="325"/>
    </location>
</feature>
<dbReference type="FunCoup" id="C1DY03">
    <property type="interactions" value="754"/>
</dbReference>
<evidence type="ECO:0000313" key="12">
    <source>
        <dbReference type="Proteomes" id="UP000002009"/>
    </source>
</evidence>
<accession>C1DY03</accession>
<dbReference type="KEGG" id="mis:MICPUN_98922"/>
<dbReference type="PANTHER" id="PTHR13205:SF15">
    <property type="entry name" value="DOLICHOL KINASE"/>
    <property type="match status" value="1"/>
</dbReference>
<feature type="transmembrane region" description="Helical" evidence="10">
    <location>
        <begin position="493"/>
        <end position="512"/>
    </location>
</feature>
<evidence type="ECO:0000256" key="3">
    <source>
        <dbReference type="ARBA" id="ARBA00012132"/>
    </source>
</evidence>
<gene>
    <name evidence="11" type="ORF">MICPUN_98922</name>
</gene>
<dbReference type="GeneID" id="8241278"/>
<evidence type="ECO:0000256" key="5">
    <source>
        <dbReference type="ARBA" id="ARBA00022692"/>
    </source>
</evidence>
<dbReference type="GO" id="GO:0043048">
    <property type="term" value="P:dolichyl monophosphate biosynthetic process"/>
    <property type="evidence" value="ECO:0007669"/>
    <property type="project" value="TreeGrafter"/>
</dbReference>
<comment type="similarity">
    <text evidence="2">Belongs to the polyprenol kinase family.</text>
</comment>
<dbReference type="Proteomes" id="UP000002009">
    <property type="component" value="Chromosome 2"/>
</dbReference>